<gene>
    <name evidence="1" type="ORF">Ae201684_005095</name>
</gene>
<evidence type="ECO:0008006" key="3">
    <source>
        <dbReference type="Google" id="ProtNLM"/>
    </source>
</evidence>
<organism evidence="1 2">
    <name type="scientific">Aphanomyces euteiches</name>
    <dbReference type="NCBI Taxonomy" id="100861"/>
    <lineage>
        <taxon>Eukaryota</taxon>
        <taxon>Sar</taxon>
        <taxon>Stramenopiles</taxon>
        <taxon>Oomycota</taxon>
        <taxon>Saprolegniomycetes</taxon>
        <taxon>Saprolegniales</taxon>
        <taxon>Verrucalvaceae</taxon>
        <taxon>Aphanomyces</taxon>
    </lineage>
</organism>
<evidence type="ECO:0000313" key="2">
    <source>
        <dbReference type="Proteomes" id="UP000481153"/>
    </source>
</evidence>
<name>A0A6G0XFV4_9STRA</name>
<reference evidence="1 2" key="1">
    <citation type="submission" date="2019-07" db="EMBL/GenBank/DDBJ databases">
        <title>Genomics analysis of Aphanomyces spp. identifies a new class of oomycete effector associated with host adaptation.</title>
        <authorList>
            <person name="Gaulin E."/>
        </authorList>
    </citation>
    <scope>NUCLEOTIDE SEQUENCE [LARGE SCALE GENOMIC DNA]</scope>
    <source>
        <strain evidence="1 2">ATCC 201684</strain>
    </source>
</reference>
<dbReference type="EMBL" id="VJMJ01000066">
    <property type="protein sequence ID" value="KAF0739169.1"/>
    <property type="molecule type" value="Genomic_DNA"/>
</dbReference>
<dbReference type="VEuPathDB" id="FungiDB:AeMF1_015324"/>
<accession>A0A6G0XFV4</accession>
<protein>
    <recommendedName>
        <fullName evidence="3">START domain-containing protein</fullName>
    </recommendedName>
</protein>
<comment type="caution">
    <text evidence="1">The sequence shown here is derived from an EMBL/GenBank/DDBJ whole genome shotgun (WGS) entry which is preliminary data.</text>
</comment>
<keyword evidence="2" id="KW-1185">Reference proteome</keyword>
<dbReference type="Proteomes" id="UP000481153">
    <property type="component" value="Unassembled WGS sequence"/>
</dbReference>
<dbReference type="AlphaFoldDB" id="A0A6G0XFV4"/>
<proteinExistence type="predicted"/>
<sequence length="357" mass="41388">MTTAAKENDASLDAKIQRRKLYLRNIRMLYRKEAKEERSYLTNRVQELEKVVASLRTRTVKSEKPSILSWKDVAEALEEDRRHALVKRKSLGDMVARYDVLVKEMQEWVASNMRVTNPPNPRVSTWRNSTLLANSASRQLGKKWILEQMFFNTDLIFQSQGFRHIEAANDFEWDLNFSCGEEGLSIYRRLCNSPLSFEDTIAHFHDTLLALRCYIPGYDPLKPKLLESREGSIQQYVFTTTNEFVNVICGEFRPNPNQCIIVVHGIEHDESFVGVKGRRRSRSLWIDIHRLRDGRTKVRQVSFHSRGFTGDHEFLPVEVDAKDYGVDISACPEAHKECQYAFLMTQRAGAYLSTLFV</sequence>
<evidence type="ECO:0000313" key="1">
    <source>
        <dbReference type="EMBL" id="KAF0739169.1"/>
    </source>
</evidence>